<gene>
    <name evidence="8" type="ORF">A2310_02500</name>
</gene>
<keyword evidence="2" id="KW-0004">4Fe-4S</keyword>
<dbReference type="GO" id="GO:0051539">
    <property type="term" value="F:4 iron, 4 sulfur cluster binding"/>
    <property type="evidence" value="ECO:0007669"/>
    <property type="project" value="UniProtKB-KW"/>
</dbReference>
<comment type="cofactor">
    <cofactor evidence="1">
        <name>[4Fe-4S] cluster</name>
        <dbReference type="ChEBI" id="CHEBI:49883"/>
    </cofactor>
</comment>
<dbReference type="PANTHER" id="PTHR30352:SF13">
    <property type="entry name" value="GLYCYL-RADICAL ENZYME ACTIVATING ENZYME YJJW-RELATED"/>
    <property type="match status" value="1"/>
</dbReference>
<dbReference type="SFLD" id="SFLDG01094">
    <property type="entry name" value="Uncharacterised_Radical_SAM_Su"/>
    <property type="match status" value="1"/>
</dbReference>
<dbReference type="Proteomes" id="UP000178417">
    <property type="component" value="Unassembled WGS sequence"/>
</dbReference>
<dbReference type="InterPro" id="IPR013785">
    <property type="entry name" value="Aldolase_TIM"/>
</dbReference>
<sequence length="237" mass="27196">MKELEIKGFIETSFLDWDGHIVSVVFLPYCNFRCPFCHNAGLIENSDTYETIPVKKVFDFLLSHKDFIDGVCITGGEPCLHKELGLLAFLQEIKKMGFKIKLDTNGCDPEFLKKIIEDKLIDFVAMDLKEPLDERYSKIAGAEINLDKINQSVKILMGEKVAYEFRTTVVPTLLEEEDILDIAKQIKGAQRFVLQQFVPKNCLDERLRDIKPYPKEKLEAILLKIKQYVSNAFLRGA</sequence>
<dbReference type="InterPro" id="IPR007197">
    <property type="entry name" value="rSAM"/>
</dbReference>
<evidence type="ECO:0000256" key="6">
    <source>
        <dbReference type="ARBA" id="ARBA00023014"/>
    </source>
</evidence>
<keyword evidence="5" id="KW-0408">Iron</keyword>
<dbReference type="EMBL" id="MEUB01000059">
    <property type="protein sequence ID" value="OGC19764.1"/>
    <property type="molecule type" value="Genomic_DNA"/>
</dbReference>
<dbReference type="InterPro" id="IPR034457">
    <property type="entry name" value="Organic_radical-activating"/>
</dbReference>
<evidence type="ECO:0000256" key="5">
    <source>
        <dbReference type="ARBA" id="ARBA00023004"/>
    </source>
</evidence>
<dbReference type="SFLD" id="SFLDS00029">
    <property type="entry name" value="Radical_SAM"/>
    <property type="match status" value="1"/>
</dbReference>
<dbReference type="PROSITE" id="PS51918">
    <property type="entry name" value="RADICAL_SAM"/>
    <property type="match status" value="1"/>
</dbReference>
<dbReference type="STRING" id="1802579.A2310_02500"/>
<dbReference type="Gene3D" id="3.20.20.70">
    <property type="entry name" value="Aldolase class I"/>
    <property type="match status" value="1"/>
</dbReference>
<evidence type="ECO:0000256" key="3">
    <source>
        <dbReference type="ARBA" id="ARBA00022691"/>
    </source>
</evidence>
<proteinExistence type="predicted"/>
<dbReference type="InterPro" id="IPR058240">
    <property type="entry name" value="rSAM_sf"/>
</dbReference>
<reference evidence="8 9" key="1">
    <citation type="journal article" date="2016" name="Nat. Commun.">
        <title>Thousands of microbial genomes shed light on interconnected biogeochemical processes in an aquifer system.</title>
        <authorList>
            <person name="Anantharaman K."/>
            <person name="Brown C.T."/>
            <person name="Hug L.A."/>
            <person name="Sharon I."/>
            <person name="Castelle C.J."/>
            <person name="Probst A.J."/>
            <person name="Thomas B.C."/>
            <person name="Singh A."/>
            <person name="Wilkins M.J."/>
            <person name="Karaoz U."/>
            <person name="Brodie E.L."/>
            <person name="Williams K.H."/>
            <person name="Hubbard S.S."/>
            <person name="Banfield J.F."/>
        </authorList>
    </citation>
    <scope>NUCLEOTIDE SEQUENCE [LARGE SCALE GENOMIC DNA]</scope>
</reference>
<dbReference type="InterPro" id="IPR012840">
    <property type="entry name" value="NrdG2"/>
</dbReference>
<evidence type="ECO:0000259" key="7">
    <source>
        <dbReference type="PROSITE" id="PS51918"/>
    </source>
</evidence>
<dbReference type="Pfam" id="PF04055">
    <property type="entry name" value="Radical_SAM"/>
    <property type="match status" value="1"/>
</dbReference>
<dbReference type="GO" id="GO:0003824">
    <property type="term" value="F:catalytic activity"/>
    <property type="evidence" value="ECO:0007669"/>
    <property type="project" value="InterPro"/>
</dbReference>
<dbReference type="CDD" id="cd01335">
    <property type="entry name" value="Radical_SAM"/>
    <property type="match status" value="1"/>
</dbReference>
<evidence type="ECO:0000313" key="8">
    <source>
        <dbReference type="EMBL" id="OGC19764.1"/>
    </source>
</evidence>
<evidence type="ECO:0000256" key="4">
    <source>
        <dbReference type="ARBA" id="ARBA00022723"/>
    </source>
</evidence>
<evidence type="ECO:0000256" key="2">
    <source>
        <dbReference type="ARBA" id="ARBA00022485"/>
    </source>
</evidence>
<dbReference type="AlphaFoldDB" id="A0A1F4SH58"/>
<accession>A0A1F4SH58</accession>
<dbReference type="PANTHER" id="PTHR30352">
    <property type="entry name" value="PYRUVATE FORMATE-LYASE-ACTIVATING ENZYME"/>
    <property type="match status" value="1"/>
</dbReference>
<comment type="caution">
    <text evidence="8">The sequence shown here is derived from an EMBL/GenBank/DDBJ whole genome shotgun (WGS) entry which is preliminary data.</text>
</comment>
<keyword evidence="6" id="KW-0411">Iron-sulfur</keyword>
<evidence type="ECO:0000313" key="9">
    <source>
        <dbReference type="Proteomes" id="UP000178417"/>
    </source>
</evidence>
<feature type="domain" description="Radical SAM core" evidence="7">
    <location>
        <begin position="16"/>
        <end position="229"/>
    </location>
</feature>
<dbReference type="GO" id="GO:0046872">
    <property type="term" value="F:metal ion binding"/>
    <property type="evidence" value="ECO:0007669"/>
    <property type="project" value="UniProtKB-KW"/>
</dbReference>
<keyword evidence="3" id="KW-0949">S-adenosyl-L-methionine</keyword>
<organism evidence="8 9">
    <name type="scientific">candidate division WOR-1 bacterium RIFOXYB2_FULL_37_13</name>
    <dbReference type="NCBI Taxonomy" id="1802579"/>
    <lineage>
        <taxon>Bacteria</taxon>
        <taxon>Bacillati</taxon>
        <taxon>Saganbacteria</taxon>
    </lineage>
</organism>
<keyword evidence="4" id="KW-0479">Metal-binding</keyword>
<evidence type="ECO:0000256" key="1">
    <source>
        <dbReference type="ARBA" id="ARBA00001966"/>
    </source>
</evidence>
<dbReference type="NCBIfam" id="TIGR02495">
    <property type="entry name" value="NrdG2"/>
    <property type="match status" value="1"/>
</dbReference>
<protein>
    <submittedName>
        <fullName evidence="8">Anaerobic ribonucleoside-triphosphate reductase activating protein</fullName>
    </submittedName>
</protein>
<dbReference type="SUPFAM" id="SSF102114">
    <property type="entry name" value="Radical SAM enzymes"/>
    <property type="match status" value="1"/>
</dbReference>
<name>A0A1F4SH58_UNCSA</name>